<evidence type="ECO:0000256" key="1">
    <source>
        <dbReference type="SAM" id="MobiDB-lite"/>
    </source>
</evidence>
<comment type="caution">
    <text evidence="2">The sequence shown here is derived from an EMBL/GenBank/DDBJ whole genome shotgun (WGS) entry which is preliminary data.</text>
</comment>
<dbReference type="AlphaFoldDB" id="A0A5B7FAK9"/>
<proteinExistence type="predicted"/>
<accession>A0A5B7FAK9</accession>
<dbReference type="Proteomes" id="UP000324222">
    <property type="component" value="Unassembled WGS sequence"/>
</dbReference>
<keyword evidence="3" id="KW-1185">Reference proteome</keyword>
<gene>
    <name evidence="2" type="ORF">E2C01_035757</name>
</gene>
<name>A0A5B7FAK9_PORTR</name>
<reference evidence="2 3" key="1">
    <citation type="submission" date="2019-05" db="EMBL/GenBank/DDBJ databases">
        <title>Another draft genome of Portunus trituberculatus and its Hox gene families provides insights of decapod evolution.</title>
        <authorList>
            <person name="Jeong J.-H."/>
            <person name="Song I."/>
            <person name="Kim S."/>
            <person name="Choi T."/>
            <person name="Kim D."/>
            <person name="Ryu S."/>
            <person name="Kim W."/>
        </authorList>
    </citation>
    <scope>NUCLEOTIDE SEQUENCE [LARGE SCALE GENOMIC DNA]</scope>
    <source>
        <tissue evidence="2">Muscle</tissue>
    </source>
</reference>
<feature type="region of interest" description="Disordered" evidence="1">
    <location>
        <begin position="1"/>
        <end position="28"/>
    </location>
</feature>
<sequence length="28" mass="2622">MAGVAATRPPPALAPTTGAHTALGPPPT</sequence>
<evidence type="ECO:0000313" key="3">
    <source>
        <dbReference type="Proteomes" id="UP000324222"/>
    </source>
</evidence>
<feature type="compositionally biased region" description="Low complexity" evidence="1">
    <location>
        <begin position="14"/>
        <end position="28"/>
    </location>
</feature>
<dbReference type="EMBL" id="VSRR010005325">
    <property type="protein sequence ID" value="MPC42143.1"/>
    <property type="molecule type" value="Genomic_DNA"/>
</dbReference>
<protein>
    <submittedName>
        <fullName evidence="2">Uncharacterized protein</fullName>
    </submittedName>
</protein>
<evidence type="ECO:0000313" key="2">
    <source>
        <dbReference type="EMBL" id="MPC42143.1"/>
    </source>
</evidence>
<organism evidence="2 3">
    <name type="scientific">Portunus trituberculatus</name>
    <name type="common">Swimming crab</name>
    <name type="synonym">Neptunus trituberculatus</name>
    <dbReference type="NCBI Taxonomy" id="210409"/>
    <lineage>
        <taxon>Eukaryota</taxon>
        <taxon>Metazoa</taxon>
        <taxon>Ecdysozoa</taxon>
        <taxon>Arthropoda</taxon>
        <taxon>Crustacea</taxon>
        <taxon>Multicrustacea</taxon>
        <taxon>Malacostraca</taxon>
        <taxon>Eumalacostraca</taxon>
        <taxon>Eucarida</taxon>
        <taxon>Decapoda</taxon>
        <taxon>Pleocyemata</taxon>
        <taxon>Brachyura</taxon>
        <taxon>Eubrachyura</taxon>
        <taxon>Portunoidea</taxon>
        <taxon>Portunidae</taxon>
        <taxon>Portuninae</taxon>
        <taxon>Portunus</taxon>
    </lineage>
</organism>